<feature type="region of interest" description="Disordered" evidence="6">
    <location>
        <begin position="70"/>
        <end position="192"/>
    </location>
</feature>
<feature type="compositionally biased region" description="Polar residues" evidence="6">
    <location>
        <begin position="140"/>
        <end position="152"/>
    </location>
</feature>
<dbReference type="Gramene" id="OE9A021531T5">
    <property type="protein sequence ID" value="OE9A021531C5"/>
    <property type="gene ID" value="OE9A021531"/>
</dbReference>
<evidence type="ECO:0000256" key="4">
    <source>
        <dbReference type="ARBA" id="ARBA00022701"/>
    </source>
</evidence>
<keyword evidence="9" id="KW-1185">Reference proteome</keyword>
<dbReference type="Gramene" id="OE9A021531T1">
    <property type="protein sequence ID" value="OE9A021531C1"/>
    <property type="gene ID" value="OE9A021531"/>
</dbReference>
<feature type="compositionally biased region" description="Polar residues" evidence="6">
    <location>
        <begin position="357"/>
        <end position="387"/>
    </location>
</feature>
<dbReference type="OrthoDB" id="621651at2759"/>
<reference evidence="8 9" key="1">
    <citation type="submission" date="2019-12" db="EMBL/GenBank/DDBJ databases">
        <authorList>
            <person name="Alioto T."/>
            <person name="Alioto T."/>
            <person name="Gomez Garrido J."/>
        </authorList>
    </citation>
    <scope>NUCLEOTIDE SEQUENCE [LARGE SCALE GENOMIC DNA]</scope>
</reference>
<protein>
    <recommendedName>
        <fullName evidence="7">TPX2 C-terminal domain-containing protein</fullName>
    </recommendedName>
</protein>
<dbReference type="AlphaFoldDB" id="A0A8S0T8A2"/>
<dbReference type="Pfam" id="PF06886">
    <property type="entry name" value="TPX2"/>
    <property type="match status" value="1"/>
</dbReference>
<feature type="region of interest" description="Disordered" evidence="6">
    <location>
        <begin position="357"/>
        <end position="442"/>
    </location>
</feature>
<evidence type="ECO:0000256" key="3">
    <source>
        <dbReference type="ARBA" id="ARBA00022490"/>
    </source>
</evidence>
<evidence type="ECO:0000256" key="5">
    <source>
        <dbReference type="ARBA" id="ARBA00023212"/>
    </source>
</evidence>
<proteinExistence type="inferred from homology"/>
<evidence type="ECO:0000313" key="9">
    <source>
        <dbReference type="Proteomes" id="UP000594638"/>
    </source>
</evidence>
<feature type="compositionally biased region" description="Basic and acidic residues" evidence="6">
    <location>
        <begin position="508"/>
        <end position="517"/>
    </location>
</feature>
<name>A0A8S0T8A2_OLEEU</name>
<feature type="compositionally biased region" description="Basic and acidic residues" evidence="6">
    <location>
        <begin position="473"/>
        <end position="484"/>
    </location>
</feature>
<accession>A0A8S0T8A2</accession>
<comment type="subcellular location">
    <subcellularLocation>
        <location evidence="1">Cytoplasm</location>
        <location evidence="1">Cytoskeleton</location>
    </subcellularLocation>
</comment>
<dbReference type="EMBL" id="CACTIH010005694">
    <property type="protein sequence ID" value="CAA3000483.1"/>
    <property type="molecule type" value="Genomic_DNA"/>
</dbReference>
<organism evidence="8 9">
    <name type="scientific">Olea europaea subsp. europaea</name>
    <dbReference type="NCBI Taxonomy" id="158383"/>
    <lineage>
        <taxon>Eukaryota</taxon>
        <taxon>Viridiplantae</taxon>
        <taxon>Streptophyta</taxon>
        <taxon>Embryophyta</taxon>
        <taxon>Tracheophyta</taxon>
        <taxon>Spermatophyta</taxon>
        <taxon>Magnoliopsida</taxon>
        <taxon>eudicotyledons</taxon>
        <taxon>Gunneridae</taxon>
        <taxon>Pentapetalae</taxon>
        <taxon>asterids</taxon>
        <taxon>lamiids</taxon>
        <taxon>Lamiales</taxon>
        <taxon>Oleaceae</taxon>
        <taxon>Oleeae</taxon>
        <taxon>Olea</taxon>
    </lineage>
</organism>
<feature type="compositionally biased region" description="Basic and acidic residues" evidence="6">
    <location>
        <begin position="418"/>
        <end position="430"/>
    </location>
</feature>
<gene>
    <name evidence="8" type="ORF">OLEA9_A021531</name>
</gene>
<keyword evidence="3" id="KW-0963">Cytoplasm</keyword>
<dbReference type="PANTHER" id="PTHR47286">
    <property type="entry name" value="F3I6.9 PROTEIN"/>
    <property type="match status" value="1"/>
</dbReference>
<evidence type="ECO:0000256" key="2">
    <source>
        <dbReference type="ARBA" id="ARBA00005885"/>
    </source>
</evidence>
<comment type="similarity">
    <text evidence="2">Belongs to the TPX2 family.</text>
</comment>
<feature type="compositionally biased region" description="Polar residues" evidence="6">
    <location>
        <begin position="401"/>
        <end position="417"/>
    </location>
</feature>
<dbReference type="GO" id="GO:0005874">
    <property type="term" value="C:microtubule"/>
    <property type="evidence" value="ECO:0007669"/>
    <property type="project" value="UniProtKB-KW"/>
</dbReference>
<feature type="compositionally biased region" description="Basic and acidic residues" evidence="6">
    <location>
        <begin position="388"/>
        <end position="400"/>
    </location>
</feature>
<keyword evidence="4" id="KW-0493">Microtubule</keyword>
<feature type="compositionally biased region" description="Acidic residues" evidence="6">
    <location>
        <begin position="125"/>
        <end position="138"/>
    </location>
</feature>
<sequence length="525" mass="58116">MGETVESEARLEVSVSFGRFENDSLSWEKWSSFSPNKYMEEVENISTPGSVAQKKAYFEAHYKKIAARKAEQLEENPTEPISQSPDESIREDHFGNLTCLDTESGESNDDKSGEVVDNVITFDEARDDDAGQMEEIEPETCTTDLTRITPSGLTKEDATVTVEGGNSGDQEDEEELNANAVNTELNDRKEPVLVKEVIPQKDSQDSAKQPSKMKGRAEKASVIKKENPKLNARNQVQKVIPTKKGRNLAGTKKNIVSSSAKLPQVTAPRLSKLTSISMPISASWPLKKVLETPLQKGKNAPGGEIKRATPTSLHTSLNLGEANSSASFATTRKSFIMEKMGDKDIVKRAFRSFQNNINDLRSPSDTKYSTSKQVSSAASEQKVSSLTPRKENKGPRKSAEETVTQMARSGTRSMSESSRFHKDSGLDRKNATAVSHSIGLRNDERAEKRKEFLKNLEAKSIARETECAQPSAKTKEEQGAEIRKMRQNLNFKATPMPSFYRVQGKGHSRTDVADNKIHPRPTSSR</sequence>
<keyword evidence="5" id="KW-0206">Cytoskeleton</keyword>
<feature type="region of interest" description="Disordered" evidence="6">
    <location>
        <begin position="459"/>
        <end position="525"/>
    </location>
</feature>
<evidence type="ECO:0000259" key="7">
    <source>
        <dbReference type="Pfam" id="PF06886"/>
    </source>
</evidence>
<dbReference type="InterPro" id="IPR027329">
    <property type="entry name" value="TPX2_C"/>
</dbReference>
<feature type="domain" description="TPX2 C-terminal" evidence="7">
    <location>
        <begin position="439"/>
        <end position="505"/>
    </location>
</feature>
<evidence type="ECO:0000313" key="8">
    <source>
        <dbReference type="EMBL" id="CAA3000483.1"/>
    </source>
</evidence>
<dbReference type="Proteomes" id="UP000594638">
    <property type="component" value="Unassembled WGS sequence"/>
</dbReference>
<dbReference type="PANTHER" id="PTHR47286:SF2">
    <property type="entry name" value="F3I6.9 PROTEIN"/>
    <property type="match status" value="1"/>
</dbReference>
<evidence type="ECO:0000256" key="1">
    <source>
        <dbReference type="ARBA" id="ARBA00004245"/>
    </source>
</evidence>
<evidence type="ECO:0000256" key="6">
    <source>
        <dbReference type="SAM" id="MobiDB-lite"/>
    </source>
</evidence>
<comment type="caution">
    <text evidence="8">The sequence shown here is derived from an EMBL/GenBank/DDBJ whole genome shotgun (WGS) entry which is preliminary data.</text>
</comment>